<evidence type="ECO:0000313" key="2">
    <source>
        <dbReference type="EMBL" id="MRW83737.1"/>
    </source>
</evidence>
<reference evidence="2 3" key="1">
    <citation type="submission" date="2019-11" db="EMBL/GenBank/DDBJ databases">
        <title>Novel species isolated from a subtropical stream in China.</title>
        <authorList>
            <person name="Lu H."/>
        </authorList>
    </citation>
    <scope>NUCLEOTIDE SEQUENCE [LARGE SCALE GENOMIC DNA]</scope>
    <source>
        <strain evidence="2 3">FT26W</strain>
    </source>
</reference>
<gene>
    <name evidence="2" type="ORF">GJ698_06470</name>
</gene>
<protein>
    <recommendedName>
        <fullName evidence="1">TniQ domain-containing protein</fullName>
    </recommendedName>
</protein>
<organism evidence="2 3">
    <name type="scientific">Duganella aquatilis</name>
    <dbReference type="NCBI Taxonomy" id="2666082"/>
    <lineage>
        <taxon>Bacteria</taxon>
        <taxon>Pseudomonadati</taxon>
        <taxon>Pseudomonadota</taxon>
        <taxon>Betaproteobacteria</taxon>
        <taxon>Burkholderiales</taxon>
        <taxon>Oxalobacteraceae</taxon>
        <taxon>Telluria group</taxon>
        <taxon>Duganella</taxon>
    </lineage>
</organism>
<proteinExistence type="predicted"/>
<accession>A0A844CSK5</accession>
<name>A0A844CSK5_9BURK</name>
<dbReference type="Proteomes" id="UP000439986">
    <property type="component" value="Unassembled WGS sequence"/>
</dbReference>
<dbReference type="Pfam" id="PF06527">
    <property type="entry name" value="TniQ"/>
    <property type="match status" value="1"/>
</dbReference>
<dbReference type="RefSeq" id="WP_154356799.1">
    <property type="nucleotide sequence ID" value="NZ_WKJL01000003.1"/>
</dbReference>
<dbReference type="EMBL" id="WKJL01000003">
    <property type="protein sequence ID" value="MRW83737.1"/>
    <property type="molecule type" value="Genomic_DNA"/>
</dbReference>
<feature type="domain" description="TniQ" evidence="1">
    <location>
        <begin position="5"/>
        <end position="152"/>
    </location>
</feature>
<dbReference type="AlphaFoldDB" id="A0A844CSK5"/>
<sequence>MIPLPRPYADEIIGSTLLRGARWLGIPPKRLAPLLRGGSTAPPSPILPSCVGHIAEAAGLSSREILYGHTVFPYVTAFMDKRKVMALERKLLGIDPMEESCFGALQTKAVVPFLRLCRQCVREDVERHGESYWHRSHLLPGVHLCLKHRASLLETNVPAKGFFKMILPQEAKSRKYRSSLRPATTMQIAQASLEILDPQHTWPRTADLRKLALEKNYIIGVYEIPALKLAADVMKFYGSPFLDEVRCSYEVHKKSPWPTLVLRASSVDLAPLKYLLMGVYLRSCRSLDSAPTREALGHQRPGPRTERAEYQELERQAMRAVQAHLKALIKAQQRTTVQALLRAAGIWERFRHNRDEFPMLAELVLQFRASDQSERQLGKRSRWRK</sequence>
<comment type="caution">
    <text evidence="2">The sequence shown here is derived from an EMBL/GenBank/DDBJ whole genome shotgun (WGS) entry which is preliminary data.</text>
</comment>
<keyword evidence="3" id="KW-1185">Reference proteome</keyword>
<dbReference type="InterPro" id="IPR009492">
    <property type="entry name" value="TniQ"/>
</dbReference>
<evidence type="ECO:0000313" key="3">
    <source>
        <dbReference type="Proteomes" id="UP000439986"/>
    </source>
</evidence>
<evidence type="ECO:0000259" key="1">
    <source>
        <dbReference type="Pfam" id="PF06527"/>
    </source>
</evidence>